<dbReference type="InterPro" id="IPR011050">
    <property type="entry name" value="Pectin_lyase_fold/virulence"/>
</dbReference>
<evidence type="ECO:0000313" key="1">
    <source>
        <dbReference type="EMBL" id="HJF67215.1"/>
    </source>
</evidence>
<reference evidence="1" key="1">
    <citation type="journal article" date="2021" name="PeerJ">
        <title>Extensive microbial diversity within the chicken gut microbiome revealed by metagenomics and culture.</title>
        <authorList>
            <person name="Gilroy R."/>
            <person name="Ravi A."/>
            <person name="Getino M."/>
            <person name="Pursley I."/>
            <person name="Horton D.L."/>
            <person name="Alikhan N.F."/>
            <person name="Baker D."/>
            <person name="Gharbi K."/>
            <person name="Hall N."/>
            <person name="Watson M."/>
            <person name="Adriaenssens E.M."/>
            <person name="Foster-Nyarko E."/>
            <person name="Jarju S."/>
            <person name="Secka A."/>
            <person name="Antonio M."/>
            <person name="Oren A."/>
            <person name="Chaudhuri R.R."/>
            <person name="La Ragione R."/>
            <person name="Hildebrand F."/>
            <person name="Pallen M.J."/>
        </authorList>
    </citation>
    <scope>NUCLEOTIDE SEQUENCE</scope>
    <source>
        <strain evidence="1">CHK149-3286</strain>
    </source>
</reference>
<sequence>MIRLQTNMSNQLDQTYRSEDISNFKKLEVGVNELYKILKKHQQDDEVKHDSKQVSHGNTTVDKMLIYQMSRIRNLVLGSDVDSLKEVKDARVDNDGNEYPILSERLNAQYDKMTSRIDDVEKRFIEINFDEYEPDKTGQIPITSKLQHALNRLKDAKGGVLHIKNGDYLMNGRVAVYSNTEIKMENNVTLYRGWSGGFFDIGHKNDAYHGYEGVHNVQISGGTLDSNYENIDKFPTTEMNFVQLRHND</sequence>
<organism evidence="1 2">
    <name type="scientific">Staphylococcus kloosii</name>
    <dbReference type="NCBI Taxonomy" id="29384"/>
    <lineage>
        <taxon>Bacteria</taxon>
        <taxon>Bacillati</taxon>
        <taxon>Bacillota</taxon>
        <taxon>Bacilli</taxon>
        <taxon>Bacillales</taxon>
        <taxon>Staphylococcaceae</taxon>
        <taxon>Staphylococcus</taxon>
    </lineage>
</organism>
<proteinExistence type="predicted"/>
<dbReference type="AlphaFoldDB" id="A0A921GYA9"/>
<dbReference type="InterPro" id="IPR012334">
    <property type="entry name" value="Pectin_lyas_fold"/>
</dbReference>
<dbReference type="EMBL" id="DYVT01000032">
    <property type="protein sequence ID" value="HJF67215.1"/>
    <property type="molecule type" value="Genomic_DNA"/>
</dbReference>
<dbReference type="Gene3D" id="2.160.20.10">
    <property type="entry name" value="Single-stranded right-handed beta-helix, Pectin lyase-like"/>
    <property type="match status" value="1"/>
</dbReference>
<comment type="caution">
    <text evidence="1">The sequence shown here is derived from an EMBL/GenBank/DDBJ whole genome shotgun (WGS) entry which is preliminary data.</text>
</comment>
<dbReference type="SUPFAM" id="SSF51126">
    <property type="entry name" value="Pectin lyase-like"/>
    <property type="match status" value="1"/>
</dbReference>
<accession>A0A921GYA9</accession>
<reference evidence="1" key="2">
    <citation type="submission" date="2021-09" db="EMBL/GenBank/DDBJ databases">
        <authorList>
            <person name="Gilroy R."/>
        </authorList>
    </citation>
    <scope>NUCLEOTIDE SEQUENCE</scope>
    <source>
        <strain evidence="1">CHK149-3286</strain>
    </source>
</reference>
<feature type="non-terminal residue" evidence="1">
    <location>
        <position position="248"/>
    </location>
</feature>
<evidence type="ECO:0000313" key="2">
    <source>
        <dbReference type="Proteomes" id="UP000706163"/>
    </source>
</evidence>
<gene>
    <name evidence="1" type="ORF">K8V85_02790</name>
</gene>
<protein>
    <submittedName>
        <fullName evidence="1">Uncharacterized protein</fullName>
    </submittedName>
</protein>
<name>A0A921GYA9_9STAP</name>
<dbReference type="Proteomes" id="UP000706163">
    <property type="component" value="Unassembled WGS sequence"/>
</dbReference>